<keyword evidence="7 11" id="KW-0630">Potassium</keyword>
<evidence type="ECO:0000256" key="9">
    <source>
        <dbReference type="ARBA" id="ARBA00023065"/>
    </source>
</evidence>
<accession>A0ABP8ZFF2</accession>
<evidence type="ECO:0000313" key="14">
    <source>
        <dbReference type="Proteomes" id="UP001500822"/>
    </source>
</evidence>
<evidence type="ECO:0000256" key="5">
    <source>
        <dbReference type="ARBA" id="ARBA00022741"/>
    </source>
</evidence>
<keyword evidence="10 11" id="KW-0472">Membrane</keyword>
<evidence type="ECO:0000256" key="8">
    <source>
        <dbReference type="ARBA" id="ARBA00022989"/>
    </source>
</evidence>
<evidence type="ECO:0000256" key="7">
    <source>
        <dbReference type="ARBA" id="ARBA00022958"/>
    </source>
</evidence>
<keyword evidence="9 11" id="KW-0406">Ion transport</keyword>
<feature type="compositionally biased region" description="Polar residues" evidence="12">
    <location>
        <begin position="90"/>
        <end position="100"/>
    </location>
</feature>
<evidence type="ECO:0000256" key="10">
    <source>
        <dbReference type="ARBA" id="ARBA00023136"/>
    </source>
</evidence>
<dbReference type="EMBL" id="BAABIE010000014">
    <property type="protein sequence ID" value="GAA4754951.1"/>
    <property type="molecule type" value="Genomic_DNA"/>
</dbReference>
<keyword evidence="1 11" id="KW-0813">Transport</keyword>
<dbReference type="RefSeq" id="WP_345313991.1">
    <property type="nucleotide sequence ID" value="NZ_BAABIE010000014.1"/>
</dbReference>
<organism evidence="13 14">
    <name type="scientific">Gordonia alkaliphila</name>
    <dbReference type="NCBI Taxonomy" id="1053547"/>
    <lineage>
        <taxon>Bacteria</taxon>
        <taxon>Bacillati</taxon>
        <taxon>Actinomycetota</taxon>
        <taxon>Actinomycetes</taxon>
        <taxon>Mycobacteriales</taxon>
        <taxon>Gordoniaceae</taxon>
        <taxon>Gordonia</taxon>
    </lineage>
</organism>
<keyword evidence="14" id="KW-1185">Reference proteome</keyword>
<feature type="region of interest" description="Disordered" evidence="12">
    <location>
        <begin position="73"/>
        <end position="101"/>
    </location>
</feature>
<dbReference type="Proteomes" id="UP001500822">
    <property type="component" value="Unassembled WGS sequence"/>
</dbReference>
<evidence type="ECO:0000256" key="3">
    <source>
        <dbReference type="ARBA" id="ARBA00022538"/>
    </source>
</evidence>
<proteinExistence type="inferred from homology"/>
<protein>
    <recommendedName>
        <fullName evidence="11">Potassium-transporting ATPase KdpC subunit</fullName>
    </recommendedName>
    <alternativeName>
        <fullName evidence="11">ATP phosphohydrolase [potassium-transporting] C chain</fullName>
    </alternativeName>
    <alternativeName>
        <fullName evidence="11">Potassium-binding and translocating subunit C</fullName>
    </alternativeName>
    <alternativeName>
        <fullName evidence="11">Potassium-translocating ATPase C chain</fullName>
    </alternativeName>
</protein>
<keyword evidence="4 11" id="KW-0812">Transmembrane</keyword>
<dbReference type="HAMAP" id="MF_00276">
    <property type="entry name" value="KdpC"/>
    <property type="match status" value="1"/>
</dbReference>
<evidence type="ECO:0000256" key="4">
    <source>
        <dbReference type="ARBA" id="ARBA00022692"/>
    </source>
</evidence>
<comment type="subcellular location">
    <subcellularLocation>
        <location evidence="11">Cell membrane</location>
        <topology evidence="11">Single-pass membrane protein</topology>
    </subcellularLocation>
</comment>
<keyword evidence="5 11" id="KW-0547">Nucleotide-binding</keyword>
<sequence>MKTLLRGFGRQLLVGATILLAFTAVLGIGYPVLVWGMSRTVAESADGAVVYDAAGCPVGSALIGVDLEPAAGQPDPFLHGRPSGDPAVSGASNLGPNSPQLRDLVNERRATIAAREGVDPAAVPADAVTGSGSGLDPNISPAYAALQIPRLARTNGMTVEQVRAIVDRNTAGRQLGVLGVPRVNVLQVNLDLGHRAPACSAQSEPRGR</sequence>
<name>A0ABP8ZFF2_9ACTN</name>
<keyword evidence="3 11" id="KW-0633">Potassium transport</keyword>
<comment type="subunit">
    <text evidence="11">The system is composed of three essential subunits: KdpA, KdpB and KdpC.</text>
</comment>
<dbReference type="InterPro" id="IPR003820">
    <property type="entry name" value="KdpC"/>
</dbReference>
<keyword evidence="8 11" id="KW-1133">Transmembrane helix</keyword>
<dbReference type="PANTHER" id="PTHR30042">
    <property type="entry name" value="POTASSIUM-TRANSPORTING ATPASE C CHAIN"/>
    <property type="match status" value="1"/>
</dbReference>
<keyword evidence="6 11" id="KW-0067">ATP-binding</keyword>
<dbReference type="PANTHER" id="PTHR30042:SF2">
    <property type="entry name" value="POTASSIUM-TRANSPORTING ATPASE KDPC SUBUNIT"/>
    <property type="match status" value="1"/>
</dbReference>
<gene>
    <name evidence="11" type="primary">kdpC</name>
    <name evidence="13" type="ORF">GCM10023217_28250</name>
</gene>
<keyword evidence="2 11" id="KW-1003">Cell membrane</keyword>
<comment type="similarity">
    <text evidence="11">Belongs to the KdpC family.</text>
</comment>
<comment type="caution">
    <text evidence="13">The sequence shown here is derived from an EMBL/GenBank/DDBJ whole genome shotgun (WGS) entry which is preliminary data.</text>
</comment>
<comment type="function">
    <text evidence="11">Part of the high-affinity ATP-driven potassium transport (or Kdp) system, which catalyzes the hydrolysis of ATP coupled with the electrogenic transport of potassium into the cytoplasm. This subunit acts as a catalytic chaperone that increases the ATP-binding affinity of the ATP-hydrolyzing subunit KdpB by the formation of a transient KdpB/KdpC/ATP ternary complex.</text>
</comment>
<evidence type="ECO:0000256" key="6">
    <source>
        <dbReference type="ARBA" id="ARBA00022840"/>
    </source>
</evidence>
<evidence type="ECO:0000313" key="13">
    <source>
        <dbReference type="EMBL" id="GAA4754951.1"/>
    </source>
</evidence>
<evidence type="ECO:0000256" key="2">
    <source>
        <dbReference type="ARBA" id="ARBA00022475"/>
    </source>
</evidence>
<reference evidence="14" key="1">
    <citation type="journal article" date="2019" name="Int. J. Syst. Evol. Microbiol.">
        <title>The Global Catalogue of Microorganisms (GCM) 10K type strain sequencing project: providing services to taxonomists for standard genome sequencing and annotation.</title>
        <authorList>
            <consortium name="The Broad Institute Genomics Platform"/>
            <consortium name="The Broad Institute Genome Sequencing Center for Infectious Disease"/>
            <person name="Wu L."/>
            <person name="Ma J."/>
        </authorList>
    </citation>
    <scope>NUCLEOTIDE SEQUENCE [LARGE SCALE GENOMIC DNA]</scope>
    <source>
        <strain evidence="14">JCM 18077</strain>
    </source>
</reference>
<evidence type="ECO:0000256" key="1">
    <source>
        <dbReference type="ARBA" id="ARBA00022448"/>
    </source>
</evidence>
<dbReference type="Pfam" id="PF02669">
    <property type="entry name" value="KdpC"/>
    <property type="match status" value="1"/>
</dbReference>
<dbReference type="PIRSF" id="PIRSF001296">
    <property type="entry name" value="K_ATPase_KdpC"/>
    <property type="match status" value="1"/>
</dbReference>
<evidence type="ECO:0000256" key="11">
    <source>
        <dbReference type="HAMAP-Rule" id="MF_00276"/>
    </source>
</evidence>
<evidence type="ECO:0000256" key="12">
    <source>
        <dbReference type="SAM" id="MobiDB-lite"/>
    </source>
</evidence>